<dbReference type="EMBL" id="MHWR01000013">
    <property type="protein sequence ID" value="OHB13578.1"/>
    <property type="molecule type" value="Genomic_DNA"/>
</dbReference>
<feature type="transmembrane region" description="Helical" evidence="1">
    <location>
        <begin position="12"/>
        <end position="29"/>
    </location>
</feature>
<keyword evidence="1" id="KW-1133">Transmembrane helix</keyword>
<keyword evidence="1" id="KW-0812">Transmembrane</keyword>
<sequence>MNNINSLKKILVVLIICIIWFCSIYYIIFSNIKNKNEQTGRLISELNAQVKKQENSLLVERMIKNADSNINLIDSSIIAKDGDVGFIENLERIARESGLEMTIQSLIFEDDPSFASTTLTSLKITAKTKGAWLGSYKFLAHMESLPFKIKINKFVLVKNISDADSEIKNAEPSLWESTFEIRVLKYK</sequence>
<dbReference type="Proteomes" id="UP000177154">
    <property type="component" value="Unassembled WGS sequence"/>
</dbReference>
<evidence type="ECO:0000256" key="1">
    <source>
        <dbReference type="SAM" id="Phobius"/>
    </source>
</evidence>
<organism evidence="2 3">
    <name type="scientific">Candidatus Zambryskibacteria bacterium RIFCSPLOWO2_12_39_8</name>
    <dbReference type="NCBI Taxonomy" id="1802774"/>
    <lineage>
        <taxon>Bacteria</taxon>
        <taxon>Candidatus Zambryskiibacteriota</taxon>
    </lineage>
</organism>
<comment type="caution">
    <text evidence="2">The sequence shown here is derived from an EMBL/GenBank/DDBJ whole genome shotgun (WGS) entry which is preliminary data.</text>
</comment>
<name>A0A1G2UW49_9BACT</name>
<dbReference type="AlphaFoldDB" id="A0A1G2UW49"/>
<evidence type="ECO:0000313" key="2">
    <source>
        <dbReference type="EMBL" id="OHB13578.1"/>
    </source>
</evidence>
<proteinExistence type="predicted"/>
<keyword evidence="1" id="KW-0472">Membrane</keyword>
<gene>
    <name evidence="2" type="ORF">A2Y49_03290</name>
</gene>
<accession>A0A1G2UW49</accession>
<evidence type="ECO:0000313" key="3">
    <source>
        <dbReference type="Proteomes" id="UP000177154"/>
    </source>
</evidence>
<reference evidence="2 3" key="1">
    <citation type="journal article" date="2016" name="Nat. Commun.">
        <title>Thousands of microbial genomes shed light on interconnected biogeochemical processes in an aquifer system.</title>
        <authorList>
            <person name="Anantharaman K."/>
            <person name="Brown C.T."/>
            <person name="Hug L.A."/>
            <person name="Sharon I."/>
            <person name="Castelle C.J."/>
            <person name="Probst A.J."/>
            <person name="Thomas B.C."/>
            <person name="Singh A."/>
            <person name="Wilkins M.J."/>
            <person name="Karaoz U."/>
            <person name="Brodie E.L."/>
            <person name="Williams K.H."/>
            <person name="Hubbard S.S."/>
            <person name="Banfield J.F."/>
        </authorList>
    </citation>
    <scope>NUCLEOTIDE SEQUENCE [LARGE SCALE GENOMIC DNA]</scope>
</reference>
<protein>
    <submittedName>
        <fullName evidence="2">Uncharacterized protein</fullName>
    </submittedName>
</protein>